<dbReference type="Proteomes" id="UP001530400">
    <property type="component" value="Unassembled WGS sequence"/>
</dbReference>
<feature type="chain" id="PRO_5044824848" evidence="2">
    <location>
        <begin position="24"/>
        <end position="446"/>
    </location>
</feature>
<organism evidence="3 4">
    <name type="scientific">Cyclotella atomus</name>
    <dbReference type="NCBI Taxonomy" id="382360"/>
    <lineage>
        <taxon>Eukaryota</taxon>
        <taxon>Sar</taxon>
        <taxon>Stramenopiles</taxon>
        <taxon>Ochrophyta</taxon>
        <taxon>Bacillariophyta</taxon>
        <taxon>Coscinodiscophyceae</taxon>
        <taxon>Thalassiosirophycidae</taxon>
        <taxon>Stephanodiscales</taxon>
        <taxon>Stephanodiscaceae</taxon>
        <taxon>Cyclotella</taxon>
    </lineage>
</organism>
<sequence length="446" mass="47169">MPSSPPMMRLILLLLQSIQTAASSTCRCTPTKYSFRLSLSKDCSTNDVAENTGIKESLCFVESNVPIPAGDKVVKRVDRSGGPFGSSRRHNATSVVSTNATSSSYVRNSEEVRSLQAAAIEEVVSIQFLEFDTSNSLNVIYTDDSYISTSMGDGEQFSFYSSSALDEEDLDVGGVSLILYGKSGDGSVVTRNRFFWLYDGCEGGLTGVEVGDEIGWVTVDAIAGPYPKNCPAVPEDSPTIAPRTEEPAPTAEPGGNVDWVTPFPTPSGGQDDTDDKALGTDDKASGTDDEASGTDDKASGTDDTFFGGTDDKVSGTDDTAGSINDDVDQSDDLDAGSDDSNTDDNYGPPSSIGTKTNKPYHKPEGYIDVAPGGKTHKHPYDNLSYDGGLVPEGGKSAKAFGKSGKNGKAFGKSLKASGSIDEVEEDDDYHATRLFSESVHNGENVR</sequence>
<keyword evidence="4" id="KW-1185">Reference proteome</keyword>
<protein>
    <submittedName>
        <fullName evidence="3">Uncharacterized protein</fullName>
    </submittedName>
</protein>
<feature type="compositionally biased region" description="Low complexity" evidence="1">
    <location>
        <begin position="238"/>
        <end position="253"/>
    </location>
</feature>
<name>A0ABD3NIW6_9STRA</name>
<feature type="compositionally biased region" description="Acidic residues" evidence="1">
    <location>
        <begin position="325"/>
        <end position="342"/>
    </location>
</feature>
<feature type="signal peptide" evidence="2">
    <location>
        <begin position="1"/>
        <end position="23"/>
    </location>
</feature>
<evidence type="ECO:0000256" key="1">
    <source>
        <dbReference type="SAM" id="MobiDB-lite"/>
    </source>
</evidence>
<feature type="compositionally biased region" description="Basic and acidic residues" evidence="1">
    <location>
        <begin position="275"/>
        <end position="286"/>
    </location>
</feature>
<proteinExistence type="predicted"/>
<accession>A0ABD3NIW6</accession>
<reference evidence="3 4" key="1">
    <citation type="submission" date="2024-10" db="EMBL/GenBank/DDBJ databases">
        <title>Updated reference genomes for cyclostephanoid diatoms.</title>
        <authorList>
            <person name="Roberts W.R."/>
            <person name="Alverson A.J."/>
        </authorList>
    </citation>
    <scope>NUCLEOTIDE SEQUENCE [LARGE SCALE GENOMIC DNA]</scope>
    <source>
        <strain evidence="3 4">AJA010-31</strain>
    </source>
</reference>
<dbReference type="EMBL" id="JALLPJ020001158">
    <property type="protein sequence ID" value="KAL3775313.1"/>
    <property type="molecule type" value="Genomic_DNA"/>
</dbReference>
<evidence type="ECO:0000256" key="2">
    <source>
        <dbReference type="SAM" id="SignalP"/>
    </source>
</evidence>
<evidence type="ECO:0000313" key="4">
    <source>
        <dbReference type="Proteomes" id="UP001530400"/>
    </source>
</evidence>
<keyword evidence="2" id="KW-0732">Signal</keyword>
<evidence type="ECO:0000313" key="3">
    <source>
        <dbReference type="EMBL" id="KAL3775313.1"/>
    </source>
</evidence>
<comment type="caution">
    <text evidence="3">The sequence shown here is derived from an EMBL/GenBank/DDBJ whole genome shotgun (WGS) entry which is preliminary data.</text>
</comment>
<feature type="region of interest" description="Disordered" evidence="1">
    <location>
        <begin position="230"/>
        <end position="386"/>
    </location>
</feature>
<gene>
    <name evidence="3" type="ORF">ACHAWO_012272</name>
</gene>
<dbReference type="AlphaFoldDB" id="A0ABD3NIW6"/>